<reference evidence="9 12" key="2">
    <citation type="submission" date="2016-02" db="EMBL/GenBank/DDBJ databases">
        <authorList>
            <person name="Teng J.L."/>
            <person name="Tang Y."/>
            <person name="Huang Y."/>
            <person name="Guo F."/>
            <person name="Wei W."/>
            <person name="Chen J.H."/>
            <person name="Wong S.Y."/>
            <person name="Lau S.K."/>
            <person name="Woo P.C."/>
        </authorList>
    </citation>
    <scope>NUCLEOTIDE SEQUENCE [LARGE SCALE GENOMIC DNA]</scope>
    <source>
        <strain evidence="9 12">JCM 13375</strain>
    </source>
</reference>
<evidence type="ECO:0000256" key="4">
    <source>
        <dbReference type="ARBA" id="ARBA00038381"/>
    </source>
</evidence>
<dbReference type="InterPro" id="IPR003736">
    <property type="entry name" value="PAAI_dom"/>
</dbReference>
<dbReference type="NCBIfam" id="TIGR00369">
    <property type="entry name" value="unchar_dom_1"/>
    <property type="match status" value="1"/>
</dbReference>
<protein>
    <recommendedName>
        <fullName evidence="6">Medium/long-chain acyl-CoA thioesterase YigI</fullName>
        <ecNumber evidence="5">3.1.2.20</ecNumber>
    </recommendedName>
</protein>
<evidence type="ECO:0000256" key="6">
    <source>
        <dbReference type="ARBA" id="ARBA00040062"/>
    </source>
</evidence>
<evidence type="ECO:0000313" key="11">
    <source>
        <dbReference type="Proteomes" id="UP000070258"/>
    </source>
</evidence>
<keyword evidence="1" id="KW-0378">Hydrolase</keyword>
<dbReference type="OrthoDB" id="8525891at2"/>
<dbReference type="PANTHER" id="PTHR43240">
    <property type="entry name" value="1,4-DIHYDROXY-2-NAPHTHOYL-COA THIOESTERASE 1"/>
    <property type="match status" value="1"/>
</dbReference>
<dbReference type="EMBL" id="LSRF01000015">
    <property type="protein sequence ID" value="KXP12102.1"/>
    <property type="molecule type" value="Genomic_DNA"/>
</dbReference>
<dbReference type="Gene3D" id="3.10.129.10">
    <property type="entry name" value="Hotdog Thioesterase"/>
    <property type="match status" value="1"/>
</dbReference>
<evidence type="ECO:0000256" key="7">
    <source>
        <dbReference type="ARBA" id="ARBA00048062"/>
    </source>
</evidence>
<evidence type="ECO:0000259" key="8">
    <source>
        <dbReference type="Pfam" id="PF03061"/>
    </source>
</evidence>
<sequence length="147" mass="15142">MTGTARITLDTAAAILAAQPFNDLVGARITRFGEGEAELVLDIEDRHRQQFGVAHGGVLAYLADNVLTFAAGSVLGADVLTGGMDVSYLRAARSGRLRARASVVHRARSHAVVTVEIRNENGGSGAAALCAIARGTVFATSPRGAAA</sequence>
<organism evidence="10 11">
    <name type="scientific">Tsukamurella pseudospumae</name>
    <dbReference type="NCBI Taxonomy" id="239498"/>
    <lineage>
        <taxon>Bacteria</taxon>
        <taxon>Bacillati</taxon>
        <taxon>Actinomycetota</taxon>
        <taxon>Actinomycetes</taxon>
        <taxon>Mycobacteriales</taxon>
        <taxon>Tsukamurellaceae</taxon>
        <taxon>Tsukamurella</taxon>
    </lineage>
</organism>
<dbReference type="InterPro" id="IPR029069">
    <property type="entry name" value="HotDog_dom_sf"/>
</dbReference>
<name>A0A138ANT3_9ACTN</name>
<dbReference type="PANTHER" id="PTHR43240:SF20">
    <property type="entry name" value="MEDIUM_LONG-CHAIN ACYL-COA THIOESTERASE YIGI"/>
    <property type="match status" value="1"/>
</dbReference>
<feature type="domain" description="Thioesterase" evidence="8">
    <location>
        <begin position="51"/>
        <end position="125"/>
    </location>
</feature>
<reference evidence="11" key="1">
    <citation type="submission" date="2016-02" db="EMBL/GenBank/DDBJ databases">
        <authorList>
            <person name="Wen L."/>
            <person name="He K."/>
            <person name="Yang H."/>
        </authorList>
    </citation>
    <scope>NUCLEOTIDE SEQUENCE [LARGE SCALE GENOMIC DNA]</scope>
    <source>
        <strain evidence="11">JCM 15929</strain>
    </source>
</reference>
<dbReference type="Proteomes" id="UP000070258">
    <property type="component" value="Unassembled WGS sequence"/>
</dbReference>
<comment type="catalytic activity">
    <reaction evidence="7">
        <text>a medium-chain fatty acyl-CoA + H2O = a medium-chain fatty acid + CoA + H(+)</text>
        <dbReference type="Rhea" id="RHEA:68184"/>
        <dbReference type="ChEBI" id="CHEBI:15377"/>
        <dbReference type="ChEBI" id="CHEBI:15378"/>
        <dbReference type="ChEBI" id="CHEBI:57287"/>
        <dbReference type="ChEBI" id="CHEBI:59558"/>
        <dbReference type="ChEBI" id="CHEBI:90546"/>
    </reaction>
</comment>
<dbReference type="Proteomes" id="UP000070409">
    <property type="component" value="Unassembled WGS sequence"/>
</dbReference>
<comment type="caution">
    <text evidence="10">The sequence shown here is derived from an EMBL/GenBank/DDBJ whole genome shotgun (WGS) entry which is preliminary data.</text>
</comment>
<dbReference type="EMBL" id="LSRE01000002">
    <property type="protein sequence ID" value="KXP00808.1"/>
    <property type="molecule type" value="Genomic_DNA"/>
</dbReference>
<evidence type="ECO:0000313" key="9">
    <source>
        <dbReference type="EMBL" id="KXP00808.1"/>
    </source>
</evidence>
<evidence type="ECO:0000256" key="1">
    <source>
        <dbReference type="ARBA" id="ARBA00022801"/>
    </source>
</evidence>
<keyword evidence="12" id="KW-1185">Reference proteome</keyword>
<dbReference type="SUPFAM" id="SSF54637">
    <property type="entry name" value="Thioesterase/thiol ester dehydrase-isomerase"/>
    <property type="match status" value="1"/>
</dbReference>
<dbReference type="RefSeq" id="WP_068570726.1">
    <property type="nucleotide sequence ID" value="NZ_LSRE01000002.1"/>
</dbReference>
<dbReference type="InterPro" id="IPR006683">
    <property type="entry name" value="Thioestr_dom"/>
</dbReference>
<dbReference type="STRING" id="239498.AXK60_23855"/>
<comment type="catalytic activity">
    <reaction evidence="3">
        <text>a long-chain fatty acyl-CoA + H2O = a long-chain fatty acid + CoA + H(+)</text>
        <dbReference type="Rhea" id="RHEA:67680"/>
        <dbReference type="ChEBI" id="CHEBI:15377"/>
        <dbReference type="ChEBI" id="CHEBI:15378"/>
        <dbReference type="ChEBI" id="CHEBI:57287"/>
        <dbReference type="ChEBI" id="CHEBI:57560"/>
        <dbReference type="ChEBI" id="CHEBI:83139"/>
    </reaction>
</comment>
<gene>
    <name evidence="10" type="ORF">AXK60_23855</name>
    <name evidence="9" type="ORF">AXK61_12395</name>
</gene>
<proteinExistence type="inferred from homology"/>
<evidence type="ECO:0000256" key="3">
    <source>
        <dbReference type="ARBA" id="ARBA00036002"/>
    </source>
</evidence>
<dbReference type="CDD" id="cd03443">
    <property type="entry name" value="PaaI_thioesterase"/>
    <property type="match status" value="1"/>
</dbReference>
<dbReference type="AlphaFoldDB" id="A0A138ANT3"/>
<comment type="similarity">
    <text evidence="4">Belongs to the YigI thioesterase family.</text>
</comment>
<reference evidence="10" key="3">
    <citation type="submission" date="2016-02" db="EMBL/GenBank/DDBJ databases">
        <authorList>
            <person name="Teng J.L."/>
            <person name="Yang Y."/>
            <person name="Huang Y."/>
            <person name="Guo F."/>
            <person name="Wei W."/>
            <person name="Chen J.H."/>
            <person name="Wong S.Y."/>
            <person name="Lau S.K."/>
            <person name="Woo P.C."/>
        </authorList>
    </citation>
    <scope>NUCLEOTIDE SEQUENCE</scope>
    <source>
        <strain evidence="10">JCM 15929</strain>
    </source>
</reference>
<dbReference type="GO" id="GO:0047617">
    <property type="term" value="F:fatty acyl-CoA hydrolase activity"/>
    <property type="evidence" value="ECO:0007669"/>
    <property type="project" value="UniProtKB-EC"/>
</dbReference>
<evidence type="ECO:0000256" key="2">
    <source>
        <dbReference type="ARBA" id="ARBA00035880"/>
    </source>
</evidence>
<evidence type="ECO:0000313" key="10">
    <source>
        <dbReference type="EMBL" id="KXP12102.1"/>
    </source>
</evidence>
<accession>A0A138ANT3</accession>
<evidence type="ECO:0000313" key="12">
    <source>
        <dbReference type="Proteomes" id="UP000070409"/>
    </source>
</evidence>
<comment type="catalytic activity">
    <reaction evidence="2">
        <text>a fatty acyl-CoA + H2O = a fatty acid + CoA + H(+)</text>
        <dbReference type="Rhea" id="RHEA:16781"/>
        <dbReference type="ChEBI" id="CHEBI:15377"/>
        <dbReference type="ChEBI" id="CHEBI:15378"/>
        <dbReference type="ChEBI" id="CHEBI:28868"/>
        <dbReference type="ChEBI" id="CHEBI:57287"/>
        <dbReference type="ChEBI" id="CHEBI:77636"/>
        <dbReference type="EC" id="3.1.2.20"/>
    </reaction>
</comment>
<evidence type="ECO:0000256" key="5">
    <source>
        <dbReference type="ARBA" id="ARBA00038894"/>
    </source>
</evidence>
<dbReference type="Pfam" id="PF03061">
    <property type="entry name" value="4HBT"/>
    <property type="match status" value="1"/>
</dbReference>
<dbReference type="EC" id="3.1.2.20" evidence="5"/>